<reference evidence="1 2" key="1">
    <citation type="submission" date="2019-03" db="EMBL/GenBank/DDBJ databases">
        <title>Genomic Encyclopedia of Type Strains, Phase IV (KMG-IV): sequencing the most valuable type-strain genomes for metagenomic binning, comparative biology and taxonomic classification.</title>
        <authorList>
            <person name="Goeker M."/>
        </authorList>
    </citation>
    <scope>NUCLEOTIDE SEQUENCE [LARGE SCALE GENOMIC DNA]</scope>
    <source>
        <strain evidence="1 2">DSM 45934</strain>
    </source>
</reference>
<evidence type="ECO:0000313" key="2">
    <source>
        <dbReference type="Proteomes" id="UP000295680"/>
    </source>
</evidence>
<keyword evidence="2" id="KW-1185">Reference proteome</keyword>
<evidence type="ECO:0000313" key="1">
    <source>
        <dbReference type="EMBL" id="TCO48902.1"/>
    </source>
</evidence>
<organism evidence="1 2">
    <name type="scientific">Actinocrispum wychmicini</name>
    <dbReference type="NCBI Taxonomy" id="1213861"/>
    <lineage>
        <taxon>Bacteria</taxon>
        <taxon>Bacillati</taxon>
        <taxon>Actinomycetota</taxon>
        <taxon>Actinomycetes</taxon>
        <taxon>Pseudonocardiales</taxon>
        <taxon>Pseudonocardiaceae</taxon>
        <taxon>Actinocrispum</taxon>
    </lineage>
</organism>
<dbReference type="Proteomes" id="UP000295680">
    <property type="component" value="Unassembled WGS sequence"/>
</dbReference>
<proteinExistence type="predicted"/>
<sequence>MTTIERLSTEGEPEERYDFELAARLDDDDFFEPTIVRGRE</sequence>
<dbReference type="RefSeq" id="WP_279495728.1">
    <property type="nucleotide sequence ID" value="NZ_SLWS01000015.1"/>
</dbReference>
<protein>
    <submittedName>
        <fullName evidence="1">Uncharacterized protein</fullName>
    </submittedName>
</protein>
<dbReference type="AlphaFoldDB" id="A0A4R2IVU5"/>
<dbReference type="EMBL" id="SLWS01000015">
    <property type="protein sequence ID" value="TCO48902.1"/>
    <property type="molecule type" value="Genomic_DNA"/>
</dbReference>
<name>A0A4R2IVU5_9PSEU</name>
<accession>A0A4R2IVU5</accession>
<gene>
    <name evidence="1" type="ORF">EV192_115123</name>
</gene>
<comment type="caution">
    <text evidence="1">The sequence shown here is derived from an EMBL/GenBank/DDBJ whole genome shotgun (WGS) entry which is preliminary data.</text>
</comment>